<dbReference type="Proteomes" id="UP000002350">
    <property type="component" value="Chromosome"/>
</dbReference>
<evidence type="ECO:0000313" key="1">
    <source>
        <dbReference type="EMBL" id="BAJ00715.1"/>
    </source>
</evidence>
<dbReference type="AlphaFoldDB" id="D4ZGB6"/>
<name>D4ZGB6_SHEVD</name>
<proteinExistence type="predicted"/>
<dbReference type="HOGENOM" id="CLU_2289759_0_0_6"/>
<dbReference type="STRING" id="637905.SVI_0744"/>
<sequence>MLVNWHGAKSSLNARLSSVATLADPIKRTYTVEFIIEQVTNALPGKAVSFNNIKNMSYCVPYAALIGEDADKSVYVIKEGIVLEKAVTLESLCSNSVCLSG</sequence>
<keyword evidence="2" id="KW-1185">Reference proteome</keyword>
<evidence type="ECO:0000313" key="2">
    <source>
        <dbReference type="Proteomes" id="UP000002350"/>
    </source>
</evidence>
<accession>D4ZGB6</accession>
<reference evidence="2" key="1">
    <citation type="journal article" date="2010" name="Mol. Biosyst.">
        <title>Complete genome sequence and comparative analysis of Shewanella violacea, a psychrophilic and piezophilic bacterium from deep sea floor sediments.</title>
        <authorList>
            <person name="Aono E."/>
            <person name="Baba T."/>
            <person name="Ara T."/>
            <person name="Nishi T."/>
            <person name="Nakamichi T."/>
            <person name="Inamoto E."/>
            <person name="Toyonaga H."/>
            <person name="Hasegawa M."/>
            <person name="Takai Y."/>
            <person name="Okumura Y."/>
            <person name="Baba M."/>
            <person name="Tomita M."/>
            <person name="Kato C."/>
            <person name="Oshima T."/>
            <person name="Nakasone K."/>
            <person name="Mori H."/>
        </authorList>
    </citation>
    <scope>NUCLEOTIDE SEQUENCE [LARGE SCALE GENOMIC DNA]</scope>
    <source>
        <strain evidence="2">JCM 10179 / CIP 106290 / LMG 19151 / DSS12</strain>
    </source>
</reference>
<dbReference type="KEGG" id="svo:SVI_0744"/>
<organism evidence="1 2">
    <name type="scientific">Shewanella violacea (strain JCM 10179 / CIP 106290 / LMG 19151 / DSS12)</name>
    <dbReference type="NCBI Taxonomy" id="637905"/>
    <lineage>
        <taxon>Bacteria</taxon>
        <taxon>Pseudomonadati</taxon>
        <taxon>Pseudomonadota</taxon>
        <taxon>Gammaproteobacteria</taxon>
        <taxon>Alteromonadales</taxon>
        <taxon>Shewanellaceae</taxon>
        <taxon>Shewanella</taxon>
    </lineage>
</organism>
<protein>
    <submittedName>
        <fullName evidence="1">Uncharacterized protein</fullName>
    </submittedName>
</protein>
<dbReference type="EMBL" id="AP011177">
    <property type="protein sequence ID" value="BAJ00715.1"/>
    <property type="molecule type" value="Genomic_DNA"/>
</dbReference>
<gene>
    <name evidence="1" type="ordered locus">SVI_0744</name>
</gene>